<reference evidence="3 4" key="1">
    <citation type="submission" date="2020-08" db="EMBL/GenBank/DDBJ databases">
        <title>A Genomic Blueprint of the Chicken Gut Microbiome.</title>
        <authorList>
            <person name="Gilroy R."/>
            <person name="Ravi A."/>
            <person name="Getino M."/>
            <person name="Pursley I."/>
            <person name="Horton D.L."/>
            <person name="Alikhan N.-F."/>
            <person name="Baker D."/>
            <person name="Gharbi K."/>
            <person name="Hall N."/>
            <person name="Watson M."/>
            <person name="Adriaenssens E.M."/>
            <person name="Foster-Nyarko E."/>
            <person name="Jarju S."/>
            <person name="Secka A."/>
            <person name="Antonio M."/>
            <person name="Oren A."/>
            <person name="Chaudhuri R."/>
            <person name="La Ragione R.M."/>
            <person name="Hildebrand F."/>
            <person name="Pallen M.J."/>
        </authorList>
    </citation>
    <scope>NUCLEOTIDE SEQUENCE [LARGE SCALE GENOMIC DNA]</scope>
    <source>
        <strain evidence="3 4">Sa1CUA4</strain>
    </source>
</reference>
<keyword evidence="1" id="KW-0472">Membrane</keyword>
<comment type="caution">
    <text evidence="3">The sequence shown here is derived from an EMBL/GenBank/DDBJ whole genome shotgun (WGS) entry which is preliminary data.</text>
</comment>
<dbReference type="EMBL" id="JACSPM010000001">
    <property type="protein sequence ID" value="MBD8022588.1"/>
    <property type="molecule type" value="Genomic_DNA"/>
</dbReference>
<keyword evidence="4" id="KW-1185">Reference proteome</keyword>
<keyword evidence="1" id="KW-1133">Transmembrane helix</keyword>
<protein>
    <submittedName>
        <fullName evidence="3">DUF916 domain-containing protein</fullName>
    </submittedName>
</protein>
<dbReference type="Proteomes" id="UP000602532">
    <property type="component" value="Unassembled WGS sequence"/>
</dbReference>
<evidence type="ECO:0000313" key="4">
    <source>
        <dbReference type="Proteomes" id="UP000602532"/>
    </source>
</evidence>
<evidence type="ECO:0000256" key="1">
    <source>
        <dbReference type="SAM" id="Phobius"/>
    </source>
</evidence>
<keyword evidence="2" id="KW-0732">Signal</keyword>
<feature type="signal peptide" evidence="2">
    <location>
        <begin position="1"/>
        <end position="34"/>
    </location>
</feature>
<feature type="transmembrane region" description="Helical" evidence="1">
    <location>
        <begin position="301"/>
        <end position="325"/>
    </location>
</feature>
<sequence>MLSLTSRFRPARHALAGLVLGLALVAGVAVPASADADTDDTPDVRWSVTPANESGPDGRTFVENELDPGESVDDYFAVRNVSDQTVEFALLAADGFYTSTGRFDILPAGEESVDAGTWISVPETVTVDAGETAVVPFSITVPEQAEPGDHAAGITASIVSVQESEDGTAVGVESRVGFRVTTRVTGEITPSATVDVVSGDYSLSWNPFRPGEATITFRAENTGNTILLAEGTVSAGGGSTVFPAEGERTLELLPGDSRDITVVVDGVWPLFVVPASVVVTPTVVTMNGDSSTIEPVTADTIVWAVPWPQLLLLTGIALLILALVWGRRRSKKRLQVMLEQAREEGRRANDAPVTDVPADAS</sequence>
<accession>A0ABR8X087</accession>
<keyword evidence="1" id="KW-0812">Transmembrane</keyword>
<feature type="chain" id="PRO_5047249373" evidence="2">
    <location>
        <begin position="35"/>
        <end position="361"/>
    </location>
</feature>
<organism evidence="3 4">
    <name type="scientific">Microbacterium gallinarum</name>
    <dbReference type="NCBI Taxonomy" id="2762209"/>
    <lineage>
        <taxon>Bacteria</taxon>
        <taxon>Bacillati</taxon>
        <taxon>Actinomycetota</taxon>
        <taxon>Actinomycetes</taxon>
        <taxon>Micrococcales</taxon>
        <taxon>Microbacteriaceae</taxon>
        <taxon>Microbacterium</taxon>
    </lineage>
</organism>
<evidence type="ECO:0000313" key="3">
    <source>
        <dbReference type="EMBL" id="MBD8022588.1"/>
    </source>
</evidence>
<evidence type="ECO:0000256" key="2">
    <source>
        <dbReference type="SAM" id="SignalP"/>
    </source>
</evidence>
<gene>
    <name evidence="3" type="ORF">H9622_03160</name>
</gene>
<proteinExistence type="predicted"/>
<name>A0ABR8X087_9MICO</name>